<proteinExistence type="predicted"/>
<protein>
    <submittedName>
        <fullName evidence="1">Uncharacterized protein</fullName>
    </submittedName>
</protein>
<accession>A0A0F8ZEH0</accession>
<gene>
    <name evidence="1" type="ORF">LCGC14_2705630</name>
</gene>
<evidence type="ECO:0000313" key="1">
    <source>
        <dbReference type="EMBL" id="KKK92168.1"/>
    </source>
</evidence>
<sequence length="149" mass="17311">MNQVNSPIIIVGRYAGTPIDKLPNSYLRWMITQDFPKDWLEAARKKLKESDYNDLHLNVSRHAIDMFSKRFIDRWLNSESSRSDGDGLATYMAKLAEKAWEKGKDVSKKRHKDDGIVKEYLGIKWVFGVNPNYPDYKDVITVMPSLSRE</sequence>
<dbReference type="Pfam" id="PF12843">
    <property type="entry name" value="QSregVF_b"/>
    <property type="match status" value="1"/>
</dbReference>
<comment type="caution">
    <text evidence="1">The sequence shown here is derived from an EMBL/GenBank/DDBJ whole genome shotgun (WGS) entry which is preliminary data.</text>
</comment>
<name>A0A0F8ZEH0_9ZZZZ</name>
<reference evidence="1" key="1">
    <citation type="journal article" date="2015" name="Nature">
        <title>Complex archaea that bridge the gap between prokaryotes and eukaryotes.</title>
        <authorList>
            <person name="Spang A."/>
            <person name="Saw J.H."/>
            <person name="Jorgensen S.L."/>
            <person name="Zaremba-Niedzwiedzka K."/>
            <person name="Martijn J."/>
            <person name="Lind A.E."/>
            <person name="van Eijk R."/>
            <person name="Schleper C."/>
            <person name="Guy L."/>
            <person name="Ettema T.J."/>
        </authorList>
    </citation>
    <scope>NUCLEOTIDE SEQUENCE</scope>
</reference>
<dbReference type="AlphaFoldDB" id="A0A0F8ZEH0"/>
<dbReference type="EMBL" id="LAZR01048335">
    <property type="protein sequence ID" value="KKK92168.1"/>
    <property type="molecule type" value="Genomic_DNA"/>
</dbReference>
<dbReference type="InterPro" id="IPR024530">
    <property type="entry name" value="QSregVF_b"/>
</dbReference>
<organism evidence="1">
    <name type="scientific">marine sediment metagenome</name>
    <dbReference type="NCBI Taxonomy" id="412755"/>
    <lineage>
        <taxon>unclassified sequences</taxon>
        <taxon>metagenomes</taxon>
        <taxon>ecological metagenomes</taxon>
    </lineage>
</organism>